<evidence type="ECO:0008006" key="3">
    <source>
        <dbReference type="Google" id="ProtNLM"/>
    </source>
</evidence>
<proteinExistence type="predicted"/>
<name>A0A0X3PX39_SCHSO</name>
<evidence type="ECO:0000256" key="1">
    <source>
        <dbReference type="SAM" id="MobiDB-lite"/>
    </source>
</evidence>
<evidence type="ECO:0000313" key="2">
    <source>
        <dbReference type="EMBL" id="JAP56354.1"/>
    </source>
</evidence>
<gene>
    <name evidence="2" type="ORF">TR136961</name>
</gene>
<feature type="non-terminal residue" evidence="2">
    <location>
        <position position="1"/>
    </location>
</feature>
<dbReference type="AlphaFoldDB" id="A0A0X3PX39"/>
<reference evidence="2" key="1">
    <citation type="submission" date="2016-01" db="EMBL/GenBank/DDBJ databases">
        <title>Reference transcriptome for the parasite Schistocephalus solidus: insights into the molecular evolution of parasitism.</title>
        <authorList>
            <person name="Hebert F.O."/>
            <person name="Grambauer S."/>
            <person name="Barber I."/>
            <person name="Landry C.R."/>
            <person name="Aubin-Horth N."/>
        </authorList>
    </citation>
    <scope>NUCLEOTIDE SEQUENCE</scope>
</reference>
<protein>
    <recommendedName>
        <fullName evidence="3">Retrotransposon gag domain-containing protein</fullName>
    </recommendedName>
</protein>
<sequence>LSLFLVDLAPADHTRYMLRFLTPPTRKLAMTSGISLHTPFNTAQETLLSLFDNQSSPSAAGERLYSLRQTQQTTDEFATELIQLARRAFPTLPPSDRDDLVLDRFTSGLRDREVVNHFILNPPTNLTDALQICRRYDSRKIKDITLNPCKPTPMGQTYILPPSTSTRPPDTRPPTKRTTLPLRFPNHNPGCPYCAAYGPHARHCGHNSPHGQ</sequence>
<feature type="region of interest" description="Disordered" evidence="1">
    <location>
        <begin position="152"/>
        <end position="182"/>
    </location>
</feature>
<dbReference type="EMBL" id="GEEE01006871">
    <property type="protein sequence ID" value="JAP56354.1"/>
    <property type="molecule type" value="Transcribed_RNA"/>
</dbReference>
<organism evidence="2">
    <name type="scientific">Schistocephalus solidus</name>
    <name type="common">Tapeworm</name>
    <dbReference type="NCBI Taxonomy" id="70667"/>
    <lineage>
        <taxon>Eukaryota</taxon>
        <taxon>Metazoa</taxon>
        <taxon>Spiralia</taxon>
        <taxon>Lophotrochozoa</taxon>
        <taxon>Platyhelminthes</taxon>
        <taxon>Cestoda</taxon>
        <taxon>Eucestoda</taxon>
        <taxon>Diphyllobothriidea</taxon>
        <taxon>Diphyllobothriidae</taxon>
        <taxon>Schistocephalus</taxon>
    </lineage>
</organism>
<accession>A0A0X3PX39</accession>